<dbReference type="EMBL" id="CM047902">
    <property type="protein sequence ID" value="KAJ0094232.1"/>
    <property type="molecule type" value="Genomic_DNA"/>
</dbReference>
<evidence type="ECO:0000313" key="1">
    <source>
        <dbReference type="EMBL" id="KAJ0094232.1"/>
    </source>
</evidence>
<evidence type="ECO:0000313" key="2">
    <source>
        <dbReference type="Proteomes" id="UP001164250"/>
    </source>
</evidence>
<proteinExistence type="predicted"/>
<name>A0ACC1B5M2_9ROSI</name>
<protein>
    <submittedName>
        <fullName evidence="1">Uncharacterized protein</fullName>
    </submittedName>
</protein>
<gene>
    <name evidence="1" type="ORF">Patl1_16960</name>
</gene>
<keyword evidence="2" id="KW-1185">Reference proteome</keyword>
<sequence length="1238" mass="138683">MQTGYDINVLFQEAQTRWLKPAEVLYILQNHEKYELNQEPPQKPAGGSVFLFNKRVLRFFRKDGHNWRKKKDGRAVGEAHERLKVGNLEALNCYYAHGEQNPNFQRRSYWMLDPYVCLQYLWSVYLFMPLKFTGMAYEHIVLVHYREITEGKPSPGSVAVSPGASSSFLLSPTSYTSQNPGSTSVISDSYEPYQSLSSPGSVEVSSEIAIKDNGIDCKGEITNCAGDEVNRALRKLEEQLSLNDEIIEEIDSLSSQDLEYKNEMSKQDQFGALLQSSEYALQGQYNSGHAGFLDDSNNLVLSQNAADDGKHLFRHGYMVESKETSPWKDMLDSCENSSGVEFQGKLQTYSRMAPAEEQEHTHWLNSNIVENPTMMLPQEVENFKIPAYSSLIGTHEIDSDYYTMFSHQEHIGVSPEPDLNLTVAEKLKFKIREISPEWGYATEPTKVWIVRVPQCPWVVLFSMIHKSSFPFQNTEAEVTQCRSSLLDLFCVIHQNLNGHACLVTLKFLLRSFKKASCVVKLLLAFPGKVTVCITSSNRQACSEIKEFDYRVKASSSAHDNLTQTQATKNRDELLLLVRFVQMLLSDSSLQKGDSMESGCHLLGGMKADDDLWDQVIEALLVGSGTSSGTIDWLLQELLKDKLQQWLSSKSTGDCEQSGCSLSKKEQGIIHMVAGLGFEWALHPILSHGVSINFRDITGWTALHWAARLGREKMVAALLASGASAGAVTDPNAQDPTGKTPAFIAASSGHKGLAGYLSEVALTSHLSSLTLEESELSKGSAEVEAEITAAARIQSAFRAHSFRRRQERDEYGISGISALSKLAFRNARDYNSAALSIQKKFRGWKGRKDYLALRQKVVKIQAHVRGYQVRKKYKVICWAVGVLDKVILRWRRKGVGLRGFRSESERNDESEDEDILKVFRRQKVDAAIDEAVSRVLSMVDSPDARQQYRRMLERFRQAKAERGETSEEASSISVDDIAYTENDDWYCDGGPKMICFLAAAIGLDATCSSAIVNRENEKLIEEKKKKKDGSSQDDQLLLSNLLSQLESLRGDEALKQSGGVTEPEAVTSPAAVGESHSKGVDGSQLDNGGAKNDLDEIANELKKLKRQNLITHCLLSAMIVLTVVWQLSEVKLIWHLKEGLSHPFRSAGSMLMGFLSSSRNNGQYRERINLIESHLKMPELPHMDLSEFRLNGEKALNHHRSAWHDAKNSLIEFKPLPSLKFPEIPHKDLLEFVVNGEEA</sequence>
<accession>A0ACC1B5M2</accession>
<comment type="caution">
    <text evidence="1">The sequence shown here is derived from an EMBL/GenBank/DDBJ whole genome shotgun (WGS) entry which is preliminary data.</text>
</comment>
<dbReference type="Proteomes" id="UP001164250">
    <property type="component" value="Chromosome 6"/>
</dbReference>
<organism evidence="1 2">
    <name type="scientific">Pistacia atlantica</name>
    <dbReference type="NCBI Taxonomy" id="434234"/>
    <lineage>
        <taxon>Eukaryota</taxon>
        <taxon>Viridiplantae</taxon>
        <taxon>Streptophyta</taxon>
        <taxon>Embryophyta</taxon>
        <taxon>Tracheophyta</taxon>
        <taxon>Spermatophyta</taxon>
        <taxon>Magnoliopsida</taxon>
        <taxon>eudicotyledons</taxon>
        <taxon>Gunneridae</taxon>
        <taxon>Pentapetalae</taxon>
        <taxon>rosids</taxon>
        <taxon>malvids</taxon>
        <taxon>Sapindales</taxon>
        <taxon>Anacardiaceae</taxon>
        <taxon>Pistacia</taxon>
    </lineage>
</organism>
<reference evidence="2" key="1">
    <citation type="journal article" date="2023" name="G3 (Bethesda)">
        <title>Genome assembly and association tests identify interacting loci associated with vigor, precocity, and sex in interspecific pistachio rootstocks.</title>
        <authorList>
            <person name="Palmer W."/>
            <person name="Jacygrad E."/>
            <person name="Sagayaradj S."/>
            <person name="Cavanaugh K."/>
            <person name="Han R."/>
            <person name="Bertier L."/>
            <person name="Beede B."/>
            <person name="Kafkas S."/>
            <person name="Golino D."/>
            <person name="Preece J."/>
            <person name="Michelmore R."/>
        </authorList>
    </citation>
    <scope>NUCLEOTIDE SEQUENCE [LARGE SCALE GENOMIC DNA]</scope>
</reference>